<dbReference type="PANTHER" id="PTHR46549:SF1">
    <property type="entry name" value="MACPF DOMAIN-CONTAINING PROTEIN"/>
    <property type="match status" value="1"/>
</dbReference>
<comment type="caution">
    <text evidence="1">The sequence shown here is derived from an EMBL/GenBank/DDBJ whole genome shotgun (WGS) entry which is preliminary data.</text>
</comment>
<keyword evidence="2" id="KW-1185">Reference proteome</keyword>
<dbReference type="EMBL" id="MU826364">
    <property type="protein sequence ID" value="KAJ7378600.1"/>
    <property type="molecule type" value="Genomic_DNA"/>
</dbReference>
<dbReference type="Proteomes" id="UP001163046">
    <property type="component" value="Unassembled WGS sequence"/>
</dbReference>
<accession>A0A9X0CWZ3</accession>
<proteinExistence type="predicted"/>
<protein>
    <submittedName>
        <fullName evidence="1">Uncharacterized protein</fullName>
    </submittedName>
</protein>
<organism evidence="1 2">
    <name type="scientific">Desmophyllum pertusum</name>
    <dbReference type="NCBI Taxonomy" id="174260"/>
    <lineage>
        <taxon>Eukaryota</taxon>
        <taxon>Metazoa</taxon>
        <taxon>Cnidaria</taxon>
        <taxon>Anthozoa</taxon>
        <taxon>Hexacorallia</taxon>
        <taxon>Scleractinia</taxon>
        <taxon>Caryophylliina</taxon>
        <taxon>Caryophylliidae</taxon>
        <taxon>Desmophyllum</taxon>
    </lineage>
</organism>
<reference evidence="1" key="1">
    <citation type="submission" date="2023-01" db="EMBL/GenBank/DDBJ databases">
        <title>Genome assembly of the deep-sea coral Lophelia pertusa.</title>
        <authorList>
            <person name="Herrera S."/>
            <person name="Cordes E."/>
        </authorList>
    </citation>
    <scope>NUCLEOTIDE SEQUENCE</scope>
    <source>
        <strain evidence="1">USNM1676648</strain>
        <tissue evidence="1">Polyp</tissue>
    </source>
</reference>
<dbReference type="AlphaFoldDB" id="A0A9X0CWZ3"/>
<evidence type="ECO:0000313" key="2">
    <source>
        <dbReference type="Proteomes" id="UP001163046"/>
    </source>
</evidence>
<dbReference type="PANTHER" id="PTHR46549">
    <property type="entry name" value="MACPF DOMAIN-CONTAINING PROTEIN"/>
    <property type="match status" value="1"/>
</dbReference>
<gene>
    <name evidence="1" type="ORF">OS493_021900</name>
</gene>
<evidence type="ECO:0000313" key="1">
    <source>
        <dbReference type="EMBL" id="KAJ7378600.1"/>
    </source>
</evidence>
<name>A0A9X0CWZ3_9CNID</name>
<sequence>MEEGPLSFSQISLPVGEPGCQTKNFHFQERSAKPAWKAMTTEGKTFQVIFTNDKAMYGRYHGPERMLPQMEKYVRFYSGRWFSGERADKIDMRTACRWGGSGNVLSDDHRVCILGMVMTYDDPTDSSFLNRMTSISHPRGRGHH</sequence>